<organism evidence="7 8">
    <name type="scientific">Penicillium malachiteum</name>
    <dbReference type="NCBI Taxonomy" id="1324776"/>
    <lineage>
        <taxon>Eukaryota</taxon>
        <taxon>Fungi</taxon>
        <taxon>Dikarya</taxon>
        <taxon>Ascomycota</taxon>
        <taxon>Pezizomycotina</taxon>
        <taxon>Eurotiomycetes</taxon>
        <taxon>Eurotiomycetidae</taxon>
        <taxon>Eurotiales</taxon>
        <taxon>Aspergillaceae</taxon>
        <taxon>Penicillium</taxon>
    </lineage>
</organism>
<dbReference type="SMART" id="SM00066">
    <property type="entry name" value="GAL4"/>
    <property type="match status" value="1"/>
</dbReference>
<evidence type="ECO:0000256" key="4">
    <source>
        <dbReference type="ARBA" id="ARBA00023242"/>
    </source>
</evidence>
<feature type="region of interest" description="Disordered" evidence="5">
    <location>
        <begin position="774"/>
        <end position="799"/>
    </location>
</feature>
<dbReference type="GO" id="GO:0000981">
    <property type="term" value="F:DNA-binding transcription factor activity, RNA polymerase II-specific"/>
    <property type="evidence" value="ECO:0007669"/>
    <property type="project" value="InterPro"/>
</dbReference>
<dbReference type="InterPro" id="IPR001138">
    <property type="entry name" value="Zn2Cys6_DnaBD"/>
</dbReference>
<sequence length="840" mass="94868">MSSHSRVDFEDQTLGVYRQTDHILEGAIDSHEPDETPMAKRRKVRKGTRSCWECRQRKMKCIFNKPTDNECTRCRRRGVKCVSQEFPEEITSSLDRNLQLGDRMARLESLVEKLLDKSSRDVNISDRHELRSDGADESRGALMSTSLNSETSLAANVLNPSEVCLAHQRHHVKKNAQLSYQRLETTGFDVINGTQSIMSGDARISLIDNTKYAKLSRVLHASLPSLEDIKKIVQGCGNTSPLFYQMQTLPYKCLDETTSLDKLFDKPTPDAHPVLIAKHMLHTATALQHLHPDFASDMNGLSEPPRAMMRRLAGVAMNIVTTNDDLISCVEGLDCLLVESWHHTNNGNLRKGLITVRRAMTIAQLMGFHRPGKGHCKIVHRQTKAYPEFIWFRINSLERYLCLMLGLPQSTLDLSMASERTLSGDTPMGRLDRIHCVITSRILERNESTPELQGFSLTRELDEELQKASKGLPAKWWLTPNLATVSDKPEALFWDMRRLFHHLFHYNLLIQLHLPYMLHCLSSGQRYEYPQITCVNSAREVLSRFIMFHSFNQIAFSCRTIEFMGLMAAITLLIAHIDGHQRWVASRYLPRSLNPAMPTENSLAHQRPGDRSLIENVQDILNQVTRLEDDTMSVQISTILQRLMDIEAEIADGPMEDIGQTTATLERSKDPVRLSIPYFGAISIAQEGILFSNPAKTQSRAAEAAQSQARTLGPSNMNNSHSELRGTLFAADAQIVNVEARNKTPNDRTDNEALLMGTVQPDDLSIQINGINHSSHERTTDNGFTQQHDDISSASNDDGAQQNLNLDMAFFDTLMREVGNDRNDSIDWLAWLNDGQFLNS</sequence>
<dbReference type="PROSITE" id="PS50048">
    <property type="entry name" value="ZN2_CY6_FUNGAL_2"/>
    <property type="match status" value="1"/>
</dbReference>
<reference evidence="7" key="1">
    <citation type="journal article" date="2023" name="IMA Fungus">
        <title>Comparative genomic study of the Penicillium genus elucidates a diverse pangenome and 15 lateral gene transfer events.</title>
        <authorList>
            <person name="Petersen C."/>
            <person name="Sorensen T."/>
            <person name="Nielsen M.R."/>
            <person name="Sondergaard T.E."/>
            <person name="Sorensen J.L."/>
            <person name="Fitzpatrick D.A."/>
            <person name="Frisvad J.C."/>
            <person name="Nielsen K.L."/>
        </authorList>
    </citation>
    <scope>NUCLEOTIDE SEQUENCE</scope>
    <source>
        <strain evidence="7">IBT 17514</strain>
    </source>
</reference>
<keyword evidence="4" id="KW-0539">Nucleus</keyword>
<feature type="compositionally biased region" description="Polar residues" evidence="5">
    <location>
        <begin position="781"/>
        <end position="799"/>
    </location>
</feature>
<keyword evidence="2" id="KW-0238">DNA-binding</keyword>
<evidence type="ECO:0000313" key="7">
    <source>
        <dbReference type="EMBL" id="KAJ5709305.1"/>
    </source>
</evidence>
<feature type="domain" description="Zn(2)-C6 fungal-type" evidence="6">
    <location>
        <begin position="50"/>
        <end position="83"/>
    </location>
</feature>
<dbReference type="AlphaFoldDB" id="A0AAD6HDB6"/>
<evidence type="ECO:0000259" key="6">
    <source>
        <dbReference type="PROSITE" id="PS50048"/>
    </source>
</evidence>
<comment type="caution">
    <text evidence="7">The sequence shown here is derived from an EMBL/GenBank/DDBJ whole genome shotgun (WGS) entry which is preliminary data.</text>
</comment>
<dbReference type="CDD" id="cd00067">
    <property type="entry name" value="GAL4"/>
    <property type="match status" value="1"/>
</dbReference>
<gene>
    <name evidence="7" type="ORF">N7493_010639</name>
</gene>
<evidence type="ECO:0000256" key="2">
    <source>
        <dbReference type="ARBA" id="ARBA00023125"/>
    </source>
</evidence>
<dbReference type="EMBL" id="JAQJAN010000019">
    <property type="protein sequence ID" value="KAJ5709305.1"/>
    <property type="molecule type" value="Genomic_DNA"/>
</dbReference>
<accession>A0AAD6HDB6</accession>
<dbReference type="Proteomes" id="UP001215712">
    <property type="component" value="Unassembled WGS sequence"/>
</dbReference>
<feature type="compositionally biased region" description="Low complexity" evidence="5">
    <location>
        <begin position="700"/>
        <end position="710"/>
    </location>
</feature>
<protein>
    <recommendedName>
        <fullName evidence="6">Zn(2)-C6 fungal-type domain-containing protein</fullName>
    </recommendedName>
</protein>
<dbReference type="SUPFAM" id="SSF57701">
    <property type="entry name" value="Zn2/Cys6 DNA-binding domain"/>
    <property type="match status" value="1"/>
</dbReference>
<dbReference type="PROSITE" id="PS00463">
    <property type="entry name" value="ZN2_CY6_FUNGAL_1"/>
    <property type="match status" value="1"/>
</dbReference>
<proteinExistence type="predicted"/>
<keyword evidence="8" id="KW-1185">Reference proteome</keyword>
<evidence type="ECO:0000256" key="5">
    <source>
        <dbReference type="SAM" id="MobiDB-lite"/>
    </source>
</evidence>
<keyword evidence="3" id="KW-0804">Transcription</keyword>
<dbReference type="GO" id="GO:0003677">
    <property type="term" value="F:DNA binding"/>
    <property type="evidence" value="ECO:0007669"/>
    <property type="project" value="UniProtKB-KW"/>
</dbReference>
<dbReference type="GO" id="GO:0008270">
    <property type="term" value="F:zinc ion binding"/>
    <property type="evidence" value="ECO:0007669"/>
    <property type="project" value="InterPro"/>
</dbReference>
<dbReference type="Gene3D" id="4.10.240.10">
    <property type="entry name" value="Zn(2)-C6 fungal-type DNA-binding domain"/>
    <property type="match status" value="1"/>
</dbReference>
<dbReference type="PANTHER" id="PTHR47840">
    <property type="entry name" value="ZN(II)2CYS6 TRANSCRIPTION FACTOR (EUROFUNG)-RELATED"/>
    <property type="match status" value="1"/>
</dbReference>
<evidence type="ECO:0000256" key="1">
    <source>
        <dbReference type="ARBA" id="ARBA00023015"/>
    </source>
</evidence>
<evidence type="ECO:0000256" key="3">
    <source>
        <dbReference type="ARBA" id="ARBA00023163"/>
    </source>
</evidence>
<reference evidence="7" key="2">
    <citation type="submission" date="2023-01" db="EMBL/GenBank/DDBJ databases">
        <authorList>
            <person name="Petersen C."/>
        </authorList>
    </citation>
    <scope>NUCLEOTIDE SEQUENCE</scope>
    <source>
        <strain evidence="7">IBT 17514</strain>
    </source>
</reference>
<keyword evidence="1" id="KW-0805">Transcription regulation</keyword>
<dbReference type="CDD" id="cd12148">
    <property type="entry name" value="fungal_TF_MHR"/>
    <property type="match status" value="1"/>
</dbReference>
<dbReference type="Pfam" id="PF00172">
    <property type="entry name" value="Zn_clus"/>
    <property type="match status" value="1"/>
</dbReference>
<dbReference type="InterPro" id="IPR036864">
    <property type="entry name" value="Zn2-C6_fun-type_DNA-bd_sf"/>
</dbReference>
<dbReference type="PANTHER" id="PTHR47840:SF1">
    <property type="entry name" value="ZN(II)2CYS6 TRANSCRIPTION FACTOR (EUROFUNG)"/>
    <property type="match status" value="1"/>
</dbReference>
<name>A0AAD6HDB6_9EURO</name>
<feature type="region of interest" description="Disordered" evidence="5">
    <location>
        <begin position="700"/>
        <end position="722"/>
    </location>
</feature>
<evidence type="ECO:0000313" key="8">
    <source>
        <dbReference type="Proteomes" id="UP001215712"/>
    </source>
</evidence>